<dbReference type="EMBL" id="HBEO01011346">
    <property type="protein sequence ID" value="CAD8479240.1"/>
    <property type="molecule type" value="Transcribed_RNA"/>
</dbReference>
<keyword evidence="3 10" id="KW-0812">Transmembrane</keyword>
<comment type="catalytic activity">
    <reaction evidence="9 10">
        <text>L-cysteinyl-[protein] + hexadecanoyl-CoA = S-hexadecanoyl-L-cysteinyl-[protein] + CoA</text>
        <dbReference type="Rhea" id="RHEA:36683"/>
        <dbReference type="Rhea" id="RHEA-COMP:10131"/>
        <dbReference type="Rhea" id="RHEA-COMP:11032"/>
        <dbReference type="ChEBI" id="CHEBI:29950"/>
        <dbReference type="ChEBI" id="CHEBI:57287"/>
        <dbReference type="ChEBI" id="CHEBI:57379"/>
        <dbReference type="ChEBI" id="CHEBI:74151"/>
        <dbReference type="EC" id="2.3.1.225"/>
    </reaction>
</comment>
<dbReference type="PROSITE" id="PS50216">
    <property type="entry name" value="DHHC"/>
    <property type="match status" value="1"/>
</dbReference>
<comment type="subcellular location">
    <subcellularLocation>
        <location evidence="1">Endomembrane system</location>
        <topology evidence="1">Multi-pass membrane protein</topology>
    </subcellularLocation>
</comment>
<evidence type="ECO:0000256" key="3">
    <source>
        <dbReference type="ARBA" id="ARBA00022692"/>
    </source>
</evidence>
<keyword evidence="8 10" id="KW-0012">Acyltransferase</keyword>
<evidence type="ECO:0000256" key="8">
    <source>
        <dbReference type="ARBA" id="ARBA00023315"/>
    </source>
</evidence>
<evidence type="ECO:0000256" key="4">
    <source>
        <dbReference type="ARBA" id="ARBA00022989"/>
    </source>
</evidence>
<organism evidence="13">
    <name type="scientific">Hanusia phi</name>
    <dbReference type="NCBI Taxonomy" id="3032"/>
    <lineage>
        <taxon>Eukaryota</taxon>
        <taxon>Cryptophyceae</taxon>
        <taxon>Pyrenomonadales</taxon>
        <taxon>Geminigeraceae</taxon>
        <taxon>Hanusia</taxon>
    </lineage>
</organism>
<dbReference type="InterPro" id="IPR039859">
    <property type="entry name" value="PFA4/ZDH16/20/ERF2-like"/>
</dbReference>
<dbReference type="PANTHER" id="PTHR22883:SF43">
    <property type="entry name" value="PALMITOYLTRANSFERASE APP"/>
    <property type="match status" value="1"/>
</dbReference>
<keyword evidence="2 10" id="KW-0808">Transferase</keyword>
<comment type="similarity">
    <text evidence="10">Belongs to the DHHC palmitoyltransferase family.</text>
</comment>
<feature type="transmembrane region" description="Helical" evidence="10">
    <location>
        <begin position="90"/>
        <end position="111"/>
    </location>
</feature>
<dbReference type="GO" id="GO:0006612">
    <property type="term" value="P:protein targeting to membrane"/>
    <property type="evidence" value="ECO:0007669"/>
    <property type="project" value="TreeGrafter"/>
</dbReference>
<evidence type="ECO:0000259" key="12">
    <source>
        <dbReference type="Pfam" id="PF01529"/>
    </source>
</evidence>
<evidence type="ECO:0000256" key="2">
    <source>
        <dbReference type="ARBA" id="ARBA00022679"/>
    </source>
</evidence>
<feature type="transmembrane region" description="Helical" evidence="10">
    <location>
        <begin position="189"/>
        <end position="216"/>
    </location>
</feature>
<evidence type="ECO:0000256" key="9">
    <source>
        <dbReference type="ARBA" id="ARBA00048048"/>
    </source>
</evidence>
<evidence type="ECO:0000256" key="6">
    <source>
        <dbReference type="ARBA" id="ARBA00023139"/>
    </source>
</evidence>
<dbReference type="AlphaFoldDB" id="A0A7S0HG77"/>
<protein>
    <recommendedName>
        <fullName evidence="10">Palmitoyltransferase</fullName>
        <ecNumber evidence="10">2.3.1.225</ecNumber>
    </recommendedName>
</protein>
<dbReference type="InterPro" id="IPR001594">
    <property type="entry name" value="Palmitoyltrfase_DHHC"/>
</dbReference>
<dbReference type="PANTHER" id="PTHR22883">
    <property type="entry name" value="ZINC FINGER DHHC DOMAIN CONTAINING PROTEIN"/>
    <property type="match status" value="1"/>
</dbReference>
<feature type="region of interest" description="Disordered" evidence="11">
    <location>
        <begin position="337"/>
        <end position="410"/>
    </location>
</feature>
<feature type="transmembrane region" description="Helical" evidence="10">
    <location>
        <begin position="57"/>
        <end position="78"/>
    </location>
</feature>
<feature type="domain" description="Palmitoyltransferase DHHC" evidence="12">
    <location>
        <begin position="145"/>
        <end position="273"/>
    </location>
</feature>
<feature type="transmembrane region" description="Helical" evidence="10">
    <location>
        <begin position="237"/>
        <end position="258"/>
    </location>
</feature>
<evidence type="ECO:0000256" key="5">
    <source>
        <dbReference type="ARBA" id="ARBA00023136"/>
    </source>
</evidence>
<dbReference type="GO" id="GO:0005783">
    <property type="term" value="C:endoplasmic reticulum"/>
    <property type="evidence" value="ECO:0007669"/>
    <property type="project" value="TreeGrafter"/>
</dbReference>
<evidence type="ECO:0000256" key="11">
    <source>
        <dbReference type="SAM" id="MobiDB-lite"/>
    </source>
</evidence>
<accession>A0A7S0HG77</accession>
<evidence type="ECO:0000256" key="10">
    <source>
        <dbReference type="RuleBase" id="RU079119"/>
    </source>
</evidence>
<comment type="domain">
    <text evidence="10">The DHHC domain is required for palmitoyltransferase activity.</text>
</comment>
<dbReference type="EC" id="2.3.1.225" evidence="10"/>
<sequence>MHQNAGDAAEIRTIQPEDCLDDTLTYFWNKPPEGHPYFQGRNFVLWRGSLVFGPLDGIKTVVFTFILIAVPSALFLAYPARALIDLLSPSFIVLGAILVFLTLFLLLITAATDPGILPRFAPPKLNPDTILPLVQKFEVNGNLQKLKLCSTCQIYRPLTASHCSYCDNCVLDFDHHCPWIGTCIGRRNYFLFVMFIFSSTILSFYVLACSLLNVILSKIYNGNHKFEFKRDVSDYSISFFLMLYSFIIGLTVGSLALFHTCLLFQKKTTREYILNIGGEDVNYANRNTCAQYLCGKENFSFMKTILQGGDEDVTDLVKVMCQSFDVLVASDPKTLQQIPSRRAAEGPPRPAEGPTEEEWNTASTPTEISERARRLSSAAVDSACTPRAEEQEEVEENEEGGHVEEVSPEVALQVDEDVRVAVTGHPSKTVSAIEGMERFKAPTVVKYNV</sequence>
<keyword evidence="4 10" id="KW-1133">Transmembrane helix</keyword>
<dbReference type="Pfam" id="PF01529">
    <property type="entry name" value="DHHC"/>
    <property type="match status" value="1"/>
</dbReference>
<gene>
    <name evidence="13" type="ORF">HPHI1048_LOCUS7850</name>
</gene>
<dbReference type="GO" id="GO:0005794">
    <property type="term" value="C:Golgi apparatus"/>
    <property type="evidence" value="ECO:0007669"/>
    <property type="project" value="TreeGrafter"/>
</dbReference>
<evidence type="ECO:0000313" key="13">
    <source>
        <dbReference type="EMBL" id="CAD8479240.1"/>
    </source>
</evidence>
<keyword evidence="5 10" id="KW-0472">Membrane</keyword>
<keyword evidence="7" id="KW-0449">Lipoprotein</keyword>
<evidence type="ECO:0000256" key="7">
    <source>
        <dbReference type="ARBA" id="ARBA00023288"/>
    </source>
</evidence>
<keyword evidence="6" id="KW-0564">Palmitate</keyword>
<name>A0A7S0HG77_9CRYP</name>
<proteinExistence type="inferred from homology"/>
<evidence type="ECO:0000256" key="1">
    <source>
        <dbReference type="ARBA" id="ARBA00004127"/>
    </source>
</evidence>
<dbReference type="GO" id="GO:0019706">
    <property type="term" value="F:protein-cysteine S-palmitoyltransferase activity"/>
    <property type="evidence" value="ECO:0007669"/>
    <property type="project" value="UniProtKB-EC"/>
</dbReference>
<reference evidence="13" key="1">
    <citation type="submission" date="2021-01" db="EMBL/GenBank/DDBJ databases">
        <authorList>
            <person name="Corre E."/>
            <person name="Pelletier E."/>
            <person name="Niang G."/>
            <person name="Scheremetjew M."/>
            <person name="Finn R."/>
            <person name="Kale V."/>
            <person name="Holt S."/>
            <person name="Cochrane G."/>
            <person name="Meng A."/>
            <person name="Brown T."/>
            <person name="Cohen L."/>
        </authorList>
    </citation>
    <scope>NUCLEOTIDE SEQUENCE</scope>
    <source>
        <strain evidence="13">CCMP325</strain>
    </source>
</reference>